<sequence>MTHPLNELKRRLEDESLPLSKRFCLAKNVIHSHHFPTTPKERIIGEWLGELTSINKISNYNLKEILKWINNVDDFTVELKYKLIGVVSQYLHNNILKHEDIQDIAAFIENSKISAQLSIQIEDFLSISMTLLHNLSNEANSVQLVNKLLDNITKQYRDCKKKIDFLNKLIEEDNLETVFLFLNTDSRASVINLCSSILFPINKRPFYARYLNNMIRKDELDSLQVEKNDNMNSVIKVINAFLNPKRDQQFLSDFIKVFVCCFKSDSQLIFALYIIAVNFIDLSQDYIKTVTKLTPIAFEGNSTKIKRNIFLNMLDILLENEADISVHLRDTLNEKSKETKKTFILFLQDLLTGTVKVEGKLDKTSFHIIKSALKLDPSLVEPIMKEILPSIMISRKSTSTLEIYIEMLNILLHTLFKLSKGINLIHILIPALKSSLESADLNKVDVKNIFPDTCLELYGMLTSELMFRQNKELLVLLQNDLDECLTSLQEEHDNVSLVTLAELLANVISSFLSHNKMADHSVPLPISEDFWPAYQNFENTLKKFGEILLNLDDRPTLIQAFLNLCLRFLQMKILNLKYSNIKLQCNENLHTEEVTDLSSVLPCLNAKQWREITSKISDENGVLILNNLILAKIIVMDLSMTSQTDEITQTIYNTKDHLIKHLINAKAMISSYYAGTLFSKADKKQLKLIAKNLLKMHESDPDLLQNACVASNSELLSALLTEVLKNITKNLDNVGPLTKYVGKGEFEIEQFVKDIDLMQYFDTIAVNSENDDDIIKYLDVMRVLKIYYLNESSQLKAIFVLLLLKKCSSVKKIKRSIDFILQSIFEVSPKRPDVLKLLSVPFLFNFENGILKLLKMTARSTNHTLIIREILESATRKVRNDPSFIRAIVDLLLDNYKKIELGSMDHFCSDVFQIICIIVPLIAKEKKSISPALYKSNLADIYESLNAALLESFKSIDFGSILPSSANSMNADESIITDNSMSILNAMGTYALVLSKCCESNDEAGIKSLWSGLEFFIHNAIHFIENSETKALHVDTSIHLINVVLRHFKKLESHDLFKNKDEVLLKIWKTVEKRLFIIFDQNQKKKSISCLENIGVTIKFLSQLASMEIFVNNFVADLNSLSILKAPSVLLKTEETISAQVTKHNVLKCLCQNILSSYVPEAKCSNFKKFVFRVITSLRSWIQQHYCSGEGIKNGDHGSCVVKIEDPICTLIKIDLEILAELILEAKKISLDYKFMDAVFELQQLIHYLLGRNTVHARCETTWQSFFILFEGSVAILNSLILAREELLEDRWPCLMQCYKTLVLCLCERSVYHNEDVEIAIEYKLAEIAHSIEKLTQSISKKKNHVSRIAAYAVADFCFWLEKSPPPKAIRQHIENSIVLLIQASDSNHAMAFLRRCLAGSIGQTTLTNMYTMYKRYHKYVGNA</sequence>
<evidence type="ECO:0000313" key="2">
    <source>
        <dbReference type="EMBL" id="CAK1549392.1"/>
    </source>
</evidence>
<feature type="domain" description="Nucleolar 27S pre-rRNA processing Urb2/Npa2 C-terminal" evidence="1">
    <location>
        <begin position="1268"/>
        <end position="1422"/>
    </location>
</feature>
<evidence type="ECO:0000259" key="1">
    <source>
        <dbReference type="Pfam" id="PF10441"/>
    </source>
</evidence>
<dbReference type="EMBL" id="CAVLEF010000011">
    <property type="protein sequence ID" value="CAK1549392.1"/>
    <property type="molecule type" value="Genomic_DNA"/>
</dbReference>
<gene>
    <name evidence="2" type="ORF">LNINA_LOCUS8691</name>
</gene>
<name>A0AAV1JJ89_9NEOP</name>
<protein>
    <recommendedName>
        <fullName evidence="1">Nucleolar 27S pre-rRNA processing Urb2/Npa2 C-terminal domain-containing protein</fullName>
    </recommendedName>
</protein>
<accession>A0AAV1JJ89</accession>
<dbReference type="InterPro" id="IPR018849">
    <property type="entry name" value="Urb2/Npa2_C"/>
</dbReference>
<comment type="caution">
    <text evidence="2">The sequence shown here is derived from an EMBL/GenBank/DDBJ whole genome shotgun (WGS) entry which is preliminary data.</text>
</comment>
<dbReference type="Proteomes" id="UP001497472">
    <property type="component" value="Unassembled WGS sequence"/>
</dbReference>
<proteinExistence type="predicted"/>
<dbReference type="Pfam" id="PF10441">
    <property type="entry name" value="Urb2"/>
    <property type="match status" value="1"/>
</dbReference>
<evidence type="ECO:0000313" key="3">
    <source>
        <dbReference type="Proteomes" id="UP001497472"/>
    </source>
</evidence>
<keyword evidence="3" id="KW-1185">Reference proteome</keyword>
<reference evidence="2 3" key="1">
    <citation type="submission" date="2023-11" db="EMBL/GenBank/DDBJ databases">
        <authorList>
            <person name="Okamura Y."/>
        </authorList>
    </citation>
    <scope>NUCLEOTIDE SEQUENCE [LARGE SCALE GENOMIC DNA]</scope>
</reference>
<organism evidence="2 3">
    <name type="scientific">Leptosia nina</name>
    <dbReference type="NCBI Taxonomy" id="320188"/>
    <lineage>
        <taxon>Eukaryota</taxon>
        <taxon>Metazoa</taxon>
        <taxon>Ecdysozoa</taxon>
        <taxon>Arthropoda</taxon>
        <taxon>Hexapoda</taxon>
        <taxon>Insecta</taxon>
        <taxon>Pterygota</taxon>
        <taxon>Neoptera</taxon>
        <taxon>Endopterygota</taxon>
        <taxon>Lepidoptera</taxon>
        <taxon>Glossata</taxon>
        <taxon>Ditrysia</taxon>
        <taxon>Papilionoidea</taxon>
        <taxon>Pieridae</taxon>
        <taxon>Pierinae</taxon>
        <taxon>Leptosia</taxon>
    </lineage>
</organism>